<dbReference type="InterPro" id="IPR051164">
    <property type="entry name" value="NmrA-like_oxidored"/>
</dbReference>
<dbReference type="InterPro" id="IPR008030">
    <property type="entry name" value="NmrA-like"/>
</dbReference>
<gene>
    <name evidence="5" type="ORF">N0V89_000081</name>
</gene>
<feature type="chain" id="PRO_5040884425" description="NmrA-like domain-containing protein" evidence="3">
    <location>
        <begin position="23"/>
        <end position="209"/>
    </location>
</feature>
<dbReference type="Pfam" id="PF05368">
    <property type="entry name" value="NmrA"/>
    <property type="match status" value="1"/>
</dbReference>
<comment type="similarity">
    <text evidence="1">Belongs to the NmrA-type oxidoreductase family.</text>
</comment>
<feature type="domain" description="NmrA-like" evidence="4">
    <location>
        <begin position="28"/>
        <end position="206"/>
    </location>
</feature>
<name>A0A9W9CFI1_9PLEO</name>
<evidence type="ECO:0000256" key="1">
    <source>
        <dbReference type="ARBA" id="ARBA00006328"/>
    </source>
</evidence>
<dbReference type="RefSeq" id="XP_056075728.1">
    <property type="nucleotide sequence ID" value="XM_056208906.1"/>
</dbReference>
<keyword evidence="3" id="KW-0732">Signal</keyword>
<keyword evidence="2" id="KW-0521">NADP</keyword>
<reference evidence="5" key="1">
    <citation type="submission" date="2022-10" db="EMBL/GenBank/DDBJ databases">
        <title>Tapping the CABI collections for fungal endophytes: first genome assemblies for Collariella, Neodidymelliopsis, Ascochyta clinopodiicola, Didymella pomorum, Didymosphaeria variabile, Neocosmospora piperis and Neocucurbitaria cava.</title>
        <authorList>
            <person name="Hill R."/>
        </authorList>
    </citation>
    <scope>NUCLEOTIDE SEQUENCE</scope>
    <source>
        <strain evidence="5">IMI 356815</strain>
    </source>
</reference>
<evidence type="ECO:0000313" key="6">
    <source>
        <dbReference type="Proteomes" id="UP001140513"/>
    </source>
</evidence>
<sequence length="209" mass="22797">MLGGALISHLLSLLPASNPTTSSPNPHPNLPSALKLVQAGISVVHADLEDAASLETALKDVHAVFLVTDFWSCASPGALREISQAKRVLDILSRSSSLEHLIYSSLPSIRSASKGKYSAVVHFDGKADVVSWLQSTHDDLWGKTTVLWVGTYMQLWQQFRDVFAPQKMVEEGREVWIQSSVFYAGTKLPLVDVRDVGKAAFTILKEGRG</sequence>
<feature type="signal peptide" evidence="3">
    <location>
        <begin position="1"/>
        <end position="22"/>
    </location>
</feature>
<dbReference type="EMBL" id="JAPEUX010000001">
    <property type="protein sequence ID" value="KAJ4359526.1"/>
    <property type="molecule type" value="Genomic_DNA"/>
</dbReference>
<dbReference type="PANTHER" id="PTHR42748">
    <property type="entry name" value="NITROGEN METABOLITE REPRESSION PROTEIN NMRA FAMILY MEMBER"/>
    <property type="match status" value="1"/>
</dbReference>
<dbReference type="PANTHER" id="PTHR42748:SF7">
    <property type="entry name" value="NMRA LIKE REDOX SENSOR 1-RELATED"/>
    <property type="match status" value="1"/>
</dbReference>
<evidence type="ECO:0000259" key="4">
    <source>
        <dbReference type="Pfam" id="PF05368"/>
    </source>
</evidence>
<dbReference type="Gene3D" id="3.90.25.10">
    <property type="entry name" value="UDP-galactose 4-epimerase, domain 1"/>
    <property type="match status" value="1"/>
</dbReference>
<accession>A0A9W9CFI1</accession>
<dbReference type="GO" id="GO:0005634">
    <property type="term" value="C:nucleus"/>
    <property type="evidence" value="ECO:0007669"/>
    <property type="project" value="TreeGrafter"/>
</dbReference>
<dbReference type="AlphaFoldDB" id="A0A9W9CFI1"/>
<dbReference type="SUPFAM" id="SSF51735">
    <property type="entry name" value="NAD(P)-binding Rossmann-fold domains"/>
    <property type="match status" value="1"/>
</dbReference>
<comment type="caution">
    <text evidence="5">The sequence shown here is derived from an EMBL/GenBank/DDBJ whole genome shotgun (WGS) entry which is preliminary data.</text>
</comment>
<dbReference type="Proteomes" id="UP001140513">
    <property type="component" value="Unassembled WGS sequence"/>
</dbReference>
<dbReference type="Gene3D" id="3.40.50.720">
    <property type="entry name" value="NAD(P)-binding Rossmann-like Domain"/>
    <property type="match status" value="1"/>
</dbReference>
<proteinExistence type="inferred from homology"/>
<dbReference type="OrthoDB" id="300709at2759"/>
<dbReference type="InterPro" id="IPR036291">
    <property type="entry name" value="NAD(P)-bd_dom_sf"/>
</dbReference>
<organism evidence="5 6">
    <name type="scientific">Didymosphaeria variabile</name>
    <dbReference type="NCBI Taxonomy" id="1932322"/>
    <lineage>
        <taxon>Eukaryota</taxon>
        <taxon>Fungi</taxon>
        <taxon>Dikarya</taxon>
        <taxon>Ascomycota</taxon>
        <taxon>Pezizomycotina</taxon>
        <taxon>Dothideomycetes</taxon>
        <taxon>Pleosporomycetidae</taxon>
        <taxon>Pleosporales</taxon>
        <taxon>Massarineae</taxon>
        <taxon>Didymosphaeriaceae</taxon>
        <taxon>Didymosphaeria</taxon>
    </lineage>
</organism>
<keyword evidence="6" id="KW-1185">Reference proteome</keyword>
<protein>
    <recommendedName>
        <fullName evidence="4">NmrA-like domain-containing protein</fullName>
    </recommendedName>
</protein>
<evidence type="ECO:0000256" key="3">
    <source>
        <dbReference type="SAM" id="SignalP"/>
    </source>
</evidence>
<dbReference type="GeneID" id="80903611"/>
<evidence type="ECO:0000256" key="2">
    <source>
        <dbReference type="ARBA" id="ARBA00022857"/>
    </source>
</evidence>
<evidence type="ECO:0000313" key="5">
    <source>
        <dbReference type="EMBL" id="KAJ4359526.1"/>
    </source>
</evidence>